<dbReference type="Pfam" id="PF00175">
    <property type="entry name" value="NAD_binding_1"/>
    <property type="match status" value="1"/>
</dbReference>
<dbReference type="AlphaFoldDB" id="A0A9P5Q8D8"/>
<feature type="chain" id="PRO_5040261533" description="FAD-binding FR-type domain-containing protein" evidence="1">
    <location>
        <begin position="22"/>
        <end position="645"/>
    </location>
</feature>
<dbReference type="InterPro" id="IPR012349">
    <property type="entry name" value="Split_barrel_FMN-bd"/>
</dbReference>
<dbReference type="PANTHER" id="PTHR42815:SF2">
    <property type="entry name" value="FAD-BINDING, PUTATIVE (AFU_ORTHOLOGUE AFUA_6G07600)-RELATED"/>
    <property type="match status" value="1"/>
</dbReference>
<dbReference type="InterPro" id="IPR017927">
    <property type="entry name" value="FAD-bd_FR_type"/>
</dbReference>
<dbReference type="SUPFAM" id="SSF52343">
    <property type="entry name" value="Ferredoxin reductase-like, C-terminal NADP-linked domain"/>
    <property type="match status" value="1"/>
</dbReference>
<dbReference type="EMBL" id="JADNRY010000005">
    <property type="protein sequence ID" value="KAF9076764.1"/>
    <property type="molecule type" value="Genomic_DNA"/>
</dbReference>
<dbReference type="GO" id="GO:0016491">
    <property type="term" value="F:oxidoreductase activity"/>
    <property type="evidence" value="ECO:0007669"/>
    <property type="project" value="InterPro"/>
</dbReference>
<protein>
    <recommendedName>
        <fullName evidence="2">FAD-binding FR-type domain-containing protein</fullName>
    </recommendedName>
</protein>
<reference evidence="3" key="1">
    <citation type="submission" date="2020-11" db="EMBL/GenBank/DDBJ databases">
        <authorList>
            <consortium name="DOE Joint Genome Institute"/>
            <person name="Ahrendt S."/>
            <person name="Riley R."/>
            <person name="Andreopoulos W."/>
            <person name="Labutti K."/>
            <person name="Pangilinan J."/>
            <person name="Ruiz-Duenas F.J."/>
            <person name="Barrasa J.M."/>
            <person name="Sanchez-Garcia M."/>
            <person name="Camarero S."/>
            <person name="Miyauchi S."/>
            <person name="Serrano A."/>
            <person name="Linde D."/>
            <person name="Babiker R."/>
            <person name="Drula E."/>
            <person name="Ayuso-Fernandez I."/>
            <person name="Pacheco R."/>
            <person name="Padilla G."/>
            <person name="Ferreira P."/>
            <person name="Barriuso J."/>
            <person name="Kellner H."/>
            <person name="Castanera R."/>
            <person name="Alfaro M."/>
            <person name="Ramirez L."/>
            <person name="Pisabarro A.G."/>
            <person name="Kuo A."/>
            <person name="Tritt A."/>
            <person name="Lipzen A."/>
            <person name="He G."/>
            <person name="Yan M."/>
            <person name="Ng V."/>
            <person name="Cullen D."/>
            <person name="Martin F."/>
            <person name="Rosso M.-N."/>
            <person name="Henrissat B."/>
            <person name="Hibbett D."/>
            <person name="Martinez A.T."/>
            <person name="Grigoriev I.V."/>
        </authorList>
    </citation>
    <scope>NUCLEOTIDE SEQUENCE</scope>
    <source>
        <strain evidence="3">AH 40177</strain>
    </source>
</reference>
<name>A0A9P5Q8D8_9AGAR</name>
<evidence type="ECO:0000259" key="2">
    <source>
        <dbReference type="PROSITE" id="PS51384"/>
    </source>
</evidence>
<keyword evidence="1" id="KW-0732">Signal</keyword>
<evidence type="ECO:0000313" key="3">
    <source>
        <dbReference type="EMBL" id="KAF9076764.1"/>
    </source>
</evidence>
<evidence type="ECO:0000256" key="1">
    <source>
        <dbReference type="SAM" id="SignalP"/>
    </source>
</evidence>
<comment type="caution">
    <text evidence="3">The sequence shown here is derived from an EMBL/GenBank/DDBJ whole genome shotgun (WGS) entry which is preliminary data.</text>
</comment>
<keyword evidence="4" id="KW-1185">Reference proteome</keyword>
<proteinExistence type="predicted"/>
<dbReference type="OrthoDB" id="436496at2759"/>
<dbReference type="PROSITE" id="PS51384">
    <property type="entry name" value="FAD_FR"/>
    <property type="match status" value="1"/>
</dbReference>
<gene>
    <name evidence="3" type="ORF">BDP27DRAFT_1283537</name>
</gene>
<feature type="signal peptide" evidence="1">
    <location>
        <begin position="1"/>
        <end position="21"/>
    </location>
</feature>
<organism evidence="3 4">
    <name type="scientific">Rhodocollybia butyracea</name>
    <dbReference type="NCBI Taxonomy" id="206335"/>
    <lineage>
        <taxon>Eukaryota</taxon>
        <taxon>Fungi</taxon>
        <taxon>Dikarya</taxon>
        <taxon>Basidiomycota</taxon>
        <taxon>Agaricomycotina</taxon>
        <taxon>Agaricomycetes</taxon>
        <taxon>Agaricomycetidae</taxon>
        <taxon>Agaricales</taxon>
        <taxon>Marasmiineae</taxon>
        <taxon>Omphalotaceae</taxon>
        <taxon>Rhodocollybia</taxon>
    </lineage>
</organism>
<dbReference type="Gene3D" id="3.40.50.80">
    <property type="entry name" value="Nucleotide-binding domain of ferredoxin-NADP reductase (FNR) module"/>
    <property type="match status" value="1"/>
</dbReference>
<dbReference type="InterPro" id="IPR017938">
    <property type="entry name" value="Riboflavin_synthase-like_b-brl"/>
</dbReference>
<feature type="domain" description="FAD-binding FR-type" evidence="2">
    <location>
        <begin position="370"/>
        <end position="502"/>
    </location>
</feature>
<dbReference type="SUPFAM" id="SSF63380">
    <property type="entry name" value="Riboflavin synthase domain-like"/>
    <property type="match status" value="1"/>
</dbReference>
<dbReference type="PRINTS" id="PR00410">
    <property type="entry name" value="PHEHYDRXLASE"/>
</dbReference>
<dbReference type="InterPro" id="IPR039261">
    <property type="entry name" value="FNR_nucleotide-bd"/>
</dbReference>
<dbReference type="Proteomes" id="UP000772434">
    <property type="component" value="Unassembled WGS sequence"/>
</dbReference>
<dbReference type="InterPro" id="IPR001433">
    <property type="entry name" value="OxRdtase_FAD/NAD-bd"/>
</dbReference>
<dbReference type="PANTHER" id="PTHR42815">
    <property type="entry name" value="FAD-BINDING, PUTATIVE (AFU_ORTHOLOGUE AFUA_6G07600)-RELATED"/>
    <property type="match status" value="1"/>
</dbReference>
<dbReference type="Gene3D" id="2.30.110.10">
    <property type="entry name" value="Electron Transport, Fmn-binding Protein, Chain A"/>
    <property type="match status" value="1"/>
</dbReference>
<evidence type="ECO:0000313" key="4">
    <source>
        <dbReference type="Proteomes" id="UP000772434"/>
    </source>
</evidence>
<accession>A0A9P5Q8D8</accession>
<sequence>MPGCKNLFILIFIHTLTVVSSMALQGWHPGEKTIHAKMNFLGDPSIDRMYTVIGDELDAFHAEFHAQCHFLPVTTLDVDGRPWSSILAPRDGQPGSSFIRYISGSTLRVTAEVWDGEPILRTGKKNMLIAGIGIDFSTRMRNKVAGFTPRYRHTEGDRVVELDMAVNETVGNCPKYINLRRLSPYPHTHPKIAAENLHLSPDERLPDELVNFILDSDTAFFGSTYIALDKDADRFPSHLGMNQRGGRRGFIRVSKKDGRTLAMPDYSGNRILTSLGNVEATPLASLTFVNFETGAILYLTGEATNYVGEEAKQIMPMHNKNALTTLFVTGYTFVLDALPVRQTVGTPAEPSPYSPPIRFLAEEDGQLSLAKPDQMVLLASINMHSPTIATFWFRSPDPLAIKPGQAAILSFAALLGMPAYAHMAQSNPKSLNDDRIRTWTVSSSSTYDFSLTMREIPRGVITGAIFNLARSIGQSRPDLLLDTSELEIRLGFIGISGSFCLPPPVKDSETKLLWIAGGIGLTPFLGMLNALKEDTKGSRWDIHMVLSTREPEVLLPLLDAADIPADRVTFTLDLFSTEKSIDSSESQPEGVRVHRGRVDSMFWETIDTERKVYLCGPKPFEQAVLEGLASRGIGTDEIMIEGFAY</sequence>